<dbReference type="PANTHER" id="PTHR43701:SF2">
    <property type="entry name" value="MEMBRANE TRANSPORTER PROTEIN YJNA-RELATED"/>
    <property type="match status" value="1"/>
</dbReference>
<dbReference type="Proteomes" id="UP000779809">
    <property type="component" value="Unassembled WGS sequence"/>
</dbReference>
<dbReference type="EMBL" id="JACPNR010000006">
    <property type="protein sequence ID" value="MBI2678051.1"/>
    <property type="molecule type" value="Genomic_DNA"/>
</dbReference>
<dbReference type="Pfam" id="PF01925">
    <property type="entry name" value="TauE"/>
    <property type="match status" value="1"/>
</dbReference>
<evidence type="ECO:0000256" key="4">
    <source>
        <dbReference type="ARBA" id="ARBA00023136"/>
    </source>
</evidence>
<reference evidence="6" key="1">
    <citation type="submission" date="2020-07" db="EMBL/GenBank/DDBJ databases">
        <title>Huge and variable diversity of episymbiotic CPR bacteria and DPANN archaea in groundwater ecosystems.</title>
        <authorList>
            <person name="He C.Y."/>
            <person name="Keren R."/>
            <person name="Whittaker M."/>
            <person name="Farag I.F."/>
            <person name="Doudna J."/>
            <person name="Cate J.H.D."/>
            <person name="Banfield J.F."/>
        </authorList>
    </citation>
    <scope>NUCLEOTIDE SEQUENCE</scope>
    <source>
        <strain evidence="6">NC_groundwater_580_Pr5_B-0.1um_64_19</strain>
    </source>
</reference>
<evidence type="ECO:0000313" key="6">
    <source>
        <dbReference type="EMBL" id="MBI2678051.1"/>
    </source>
</evidence>
<dbReference type="GO" id="GO:0005886">
    <property type="term" value="C:plasma membrane"/>
    <property type="evidence" value="ECO:0007669"/>
    <property type="project" value="UniProtKB-SubCell"/>
</dbReference>
<evidence type="ECO:0000256" key="5">
    <source>
        <dbReference type="RuleBase" id="RU363041"/>
    </source>
</evidence>
<organism evidence="6 7">
    <name type="scientific">Candidatus Korobacter versatilis</name>
    <dbReference type="NCBI Taxonomy" id="658062"/>
    <lineage>
        <taxon>Bacteria</taxon>
        <taxon>Pseudomonadati</taxon>
        <taxon>Acidobacteriota</taxon>
        <taxon>Terriglobia</taxon>
        <taxon>Terriglobales</taxon>
        <taxon>Candidatus Korobacteraceae</taxon>
        <taxon>Candidatus Korobacter</taxon>
    </lineage>
</organism>
<dbReference type="InterPro" id="IPR051598">
    <property type="entry name" value="TSUP/Inactive_protease-like"/>
</dbReference>
<dbReference type="PANTHER" id="PTHR43701">
    <property type="entry name" value="MEMBRANE TRANSPORTER PROTEIN MJ0441-RELATED"/>
    <property type="match status" value="1"/>
</dbReference>
<evidence type="ECO:0000256" key="1">
    <source>
        <dbReference type="ARBA" id="ARBA00004141"/>
    </source>
</evidence>
<comment type="similarity">
    <text evidence="5">Belongs to the 4-toluene sulfonate uptake permease (TSUP) (TC 2.A.102) family.</text>
</comment>
<keyword evidence="3 5" id="KW-1133">Transmembrane helix</keyword>
<protein>
    <recommendedName>
        <fullName evidence="5">Probable membrane transporter protein</fullName>
    </recommendedName>
</protein>
<evidence type="ECO:0000313" key="7">
    <source>
        <dbReference type="Proteomes" id="UP000779809"/>
    </source>
</evidence>
<proteinExistence type="inferred from homology"/>
<name>A0A932A7C5_9BACT</name>
<comment type="caution">
    <text evidence="6">The sequence shown here is derived from an EMBL/GenBank/DDBJ whole genome shotgun (WGS) entry which is preliminary data.</text>
</comment>
<feature type="transmembrane region" description="Helical" evidence="5">
    <location>
        <begin position="7"/>
        <end position="37"/>
    </location>
</feature>
<dbReference type="AlphaFoldDB" id="A0A932A7C5"/>
<feature type="transmembrane region" description="Helical" evidence="5">
    <location>
        <begin position="99"/>
        <end position="118"/>
    </location>
</feature>
<feature type="transmembrane region" description="Helical" evidence="5">
    <location>
        <begin position="74"/>
        <end position="93"/>
    </location>
</feature>
<keyword evidence="2 5" id="KW-0812">Transmembrane</keyword>
<dbReference type="InterPro" id="IPR002781">
    <property type="entry name" value="TM_pro_TauE-like"/>
</dbReference>
<sequence length="120" mass="12506">MLLILGALLAGLGVGVFSGLIGVGGGVIAVPILVYAFGMEQKMAQGTSLMMLLGPTGAFAIMEYYRAGNVNLKVGLLMAVGVLIGAYFGGHWAQTMSNVVLRRTFAVILAALAIKMFLQK</sequence>
<evidence type="ECO:0000256" key="2">
    <source>
        <dbReference type="ARBA" id="ARBA00022692"/>
    </source>
</evidence>
<accession>A0A932A7C5</accession>
<gene>
    <name evidence="6" type="ORF">HYX28_04670</name>
</gene>
<comment type="subcellular location">
    <subcellularLocation>
        <location evidence="5">Cell membrane</location>
        <topology evidence="5">Multi-pass membrane protein</topology>
    </subcellularLocation>
    <subcellularLocation>
        <location evidence="1">Membrane</location>
        <topology evidence="1">Multi-pass membrane protein</topology>
    </subcellularLocation>
</comment>
<keyword evidence="5" id="KW-1003">Cell membrane</keyword>
<evidence type="ECO:0000256" key="3">
    <source>
        <dbReference type="ARBA" id="ARBA00022989"/>
    </source>
</evidence>
<keyword evidence="4 5" id="KW-0472">Membrane</keyword>